<reference evidence="1 2" key="1">
    <citation type="submission" date="2019-01" db="EMBL/GenBank/DDBJ databases">
        <title>Sequencing of cultivated peanut Arachis hypogaea provides insights into genome evolution and oil improvement.</title>
        <authorList>
            <person name="Chen X."/>
        </authorList>
    </citation>
    <scope>NUCLEOTIDE SEQUENCE [LARGE SCALE GENOMIC DNA]</scope>
    <source>
        <strain evidence="2">cv. Fuhuasheng</strain>
        <tissue evidence="1">Leaves</tissue>
    </source>
</reference>
<gene>
    <name evidence="1" type="ORF">Ahy_B10g102463</name>
</gene>
<name>A0A444X1S4_ARAHY</name>
<dbReference type="AlphaFoldDB" id="A0A444X1S4"/>
<evidence type="ECO:0000313" key="1">
    <source>
        <dbReference type="EMBL" id="RYQ83684.1"/>
    </source>
</evidence>
<evidence type="ECO:0008006" key="3">
    <source>
        <dbReference type="Google" id="ProtNLM"/>
    </source>
</evidence>
<organism evidence="1 2">
    <name type="scientific">Arachis hypogaea</name>
    <name type="common">Peanut</name>
    <dbReference type="NCBI Taxonomy" id="3818"/>
    <lineage>
        <taxon>Eukaryota</taxon>
        <taxon>Viridiplantae</taxon>
        <taxon>Streptophyta</taxon>
        <taxon>Embryophyta</taxon>
        <taxon>Tracheophyta</taxon>
        <taxon>Spermatophyta</taxon>
        <taxon>Magnoliopsida</taxon>
        <taxon>eudicotyledons</taxon>
        <taxon>Gunneridae</taxon>
        <taxon>Pentapetalae</taxon>
        <taxon>rosids</taxon>
        <taxon>fabids</taxon>
        <taxon>Fabales</taxon>
        <taxon>Fabaceae</taxon>
        <taxon>Papilionoideae</taxon>
        <taxon>50 kb inversion clade</taxon>
        <taxon>dalbergioids sensu lato</taxon>
        <taxon>Dalbergieae</taxon>
        <taxon>Pterocarpus clade</taxon>
        <taxon>Arachis</taxon>
    </lineage>
</organism>
<accession>A0A444X1S4</accession>
<dbReference type="PANTHER" id="PTHR31973:SF187">
    <property type="entry name" value="MUTATOR TRANSPOSASE MUDRA PROTEIN"/>
    <property type="match status" value="1"/>
</dbReference>
<dbReference type="EMBL" id="SDMP01000020">
    <property type="protein sequence ID" value="RYQ83684.1"/>
    <property type="molecule type" value="Genomic_DNA"/>
</dbReference>
<keyword evidence="2" id="KW-1185">Reference proteome</keyword>
<proteinExistence type="predicted"/>
<dbReference type="Proteomes" id="UP000289738">
    <property type="component" value="Chromosome B10"/>
</dbReference>
<dbReference type="PANTHER" id="PTHR31973">
    <property type="entry name" value="POLYPROTEIN, PUTATIVE-RELATED"/>
    <property type="match status" value="1"/>
</dbReference>
<evidence type="ECO:0000313" key="2">
    <source>
        <dbReference type="Proteomes" id="UP000289738"/>
    </source>
</evidence>
<sequence>MQTARAITFRKCDLKRILAVCSDECPFWLYIAKMGEENTWQLRRMNLKHTCTQAHRVKILHSKWFGMAFKKKVESNLKVKIKELVSKAQKKWNFTGIFREQYKRIYDCGHELLSKNPDSSIHIQVQRSPDFANEVQTSSMIHYYIFQRIYVYLKACKHNFQHCRPFIDRRSRSSGEWRPYWSATKKYEVVNCLEKFVVDISTHEYSCRRWQMSGIPYTHVVNCIKFKRLNL</sequence>
<protein>
    <recommendedName>
        <fullName evidence="3">Zinc finger PMZ-type domain-containing protein</fullName>
    </recommendedName>
</protein>
<comment type="caution">
    <text evidence="1">The sequence shown here is derived from an EMBL/GenBank/DDBJ whole genome shotgun (WGS) entry which is preliminary data.</text>
</comment>